<dbReference type="PANTHER" id="PTHR33529:SF2">
    <property type="entry name" value="LIPOPOLYSACCHARIDE EXPORT SYSTEM PERMEASE PROTEIN LPTG"/>
    <property type="match status" value="1"/>
</dbReference>
<keyword evidence="4 6" id="KW-1133">Transmembrane helix</keyword>
<feature type="transmembrane region" description="Helical" evidence="6">
    <location>
        <begin position="12"/>
        <end position="33"/>
    </location>
</feature>
<evidence type="ECO:0000256" key="3">
    <source>
        <dbReference type="ARBA" id="ARBA00022692"/>
    </source>
</evidence>
<evidence type="ECO:0000256" key="4">
    <source>
        <dbReference type="ARBA" id="ARBA00022989"/>
    </source>
</evidence>
<dbReference type="GO" id="GO:0015920">
    <property type="term" value="P:lipopolysaccharide transport"/>
    <property type="evidence" value="ECO:0007669"/>
    <property type="project" value="TreeGrafter"/>
</dbReference>
<dbReference type="InterPro" id="IPR005495">
    <property type="entry name" value="LptG/LptF_permease"/>
</dbReference>
<reference evidence="7" key="1">
    <citation type="submission" date="2018-06" db="EMBL/GenBank/DDBJ databases">
        <authorList>
            <person name="Zhirakovskaya E."/>
        </authorList>
    </citation>
    <scope>NUCLEOTIDE SEQUENCE</scope>
</reference>
<proteinExistence type="predicted"/>
<name>A0A3B1B7U7_9ZZZZ</name>
<dbReference type="GO" id="GO:0043190">
    <property type="term" value="C:ATP-binding cassette (ABC) transporter complex"/>
    <property type="evidence" value="ECO:0007669"/>
    <property type="project" value="TreeGrafter"/>
</dbReference>
<feature type="transmembrane region" description="Helical" evidence="6">
    <location>
        <begin position="60"/>
        <end position="81"/>
    </location>
</feature>
<dbReference type="AlphaFoldDB" id="A0A3B1B7U7"/>
<evidence type="ECO:0000256" key="6">
    <source>
        <dbReference type="SAM" id="Phobius"/>
    </source>
</evidence>
<keyword evidence="2" id="KW-1003">Cell membrane</keyword>
<evidence type="ECO:0000256" key="2">
    <source>
        <dbReference type="ARBA" id="ARBA00022475"/>
    </source>
</evidence>
<keyword evidence="5 6" id="KW-0472">Membrane</keyword>
<accession>A0A3B1B7U7</accession>
<evidence type="ECO:0000313" key="7">
    <source>
        <dbReference type="EMBL" id="VAX02395.1"/>
    </source>
</evidence>
<dbReference type="Pfam" id="PF03739">
    <property type="entry name" value="LptF_LptG"/>
    <property type="match status" value="1"/>
</dbReference>
<comment type="subcellular location">
    <subcellularLocation>
        <location evidence="1">Cell membrane</location>
        <topology evidence="1">Multi-pass membrane protein</topology>
    </subcellularLocation>
</comment>
<gene>
    <name evidence="7" type="ORF">MNBD_GAMMA20-1744</name>
</gene>
<evidence type="ECO:0000256" key="5">
    <source>
        <dbReference type="ARBA" id="ARBA00023136"/>
    </source>
</evidence>
<protein>
    <submittedName>
        <fullName evidence="7">FIG000906: Predicted Permease</fullName>
    </submittedName>
</protein>
<feature type="non-terminal residue" evidence="7">
    <location>
        <position position="116"/>
    </location>
</feature>
<dbReference type="PANTHER" id="PTHR33529">
    <property type="entry name" value="SLR0882 PROTEIN-RELATED"/>
    <property type="match status" value="1"/>
</dbReference>
<feature type="transmembrane region" description="Helical" evidence="6">
    <location>
        <begin position="93"/>
        <end position="115"/>
    </location>
</feature>
<keyword evidence="3 6" id="KW-0812">Transmembrane</keyword>
<evidence type="ECO:0000256" key="1">
    <source>
        <dbReference type="ARBA" id="ARBA00004651"/>
    </source>
</evidence>
<dbReference type="EMBL" id="UOFU01000269">
    <property type="protein sequence ID" value="VAX02395.1"/>
    <property type="molecule type" value="Genomic_DNA"/>
</dbReference>
<organism evidence="7">
    <name type="scientific">hydrothermal vent metagenome</name>
    <dbReference type="NCBI Taxonomy" id="652676"/>
    <lineage>
        <taxon>unclassified sequences</taxon>
        <taxon>metagenomes</taxon>
        <taxon>ecological metagenomes</taxon>
    </lineage>
</organism>
<sequence>MQILDRYIGRSVLWSSFIALTVLLTLFTFFAFMDEVGDIGKGNYGTWQAVQYVLLTVPKLAYQLFPVAALIGCTIGLGVLASNSELTVMRAAGVSLGRIVWSVMKVGLLIVIVSLV</sequence>